<dbReference type="EMBL" id="AP027272">
    <property type="protein sequence ID" value="BDX05071.1"/>
    <property type="molecule type" value="Genomic_DNA"/>
</dbReference>
<dbReference type="KEGG" id="pmaw:MACH26_05920"/>
<dbReference type="GO" id="GO:0016810">
    <property type="term" value="F:hydrolase activity, acting on carbon-nitrogen (but not peptide) bonds"/>
    <property type="evidence" value="ECO:0007669"/>
    <property type="project" value="InterPro"/>
</dbReference>
<dbReference type="Gene3D" id="3.10.310.70">
    <property type="match status" value="1"/>
</dbReference>
<dbReference type="InterPro" id="IPR013108">
    <property type="entry name" value="Amidohydro_3"/>
</dbReference>
<reference evidence="3" key="1">
    <citation type="submission" date="2023-01" db="EMBL/GenBank/DDBJ databases">
        <title>Complete genome sequence of Planctobacterium marinum strain Dej080120_11.</title>
        <authorList>
            <person name="Ueki S."/>
            <person name="Maruyama F."/>
        </authorList>
    </citation>
    <scope>NUCLEOTIDE SEQUENCE</scope>
    <source>
        <strain evidence="3">Dej080120_11</strain>
    </source>
</reference>
<keyword evidence="4" id="KW-1185">Reference proteome</keyword>
<dbReference type="SUPFAM" id="SSF51338">
    <property type="entry name" value="Composite domain of metallo-dependent hydrolases"/>
    <property type="match status" value="1"/>
</dbReference>
<proteinExistence type="predicted"/>
<dbReference type="CDD" id="cd01300">
    <property type="entry name" value="YtcJ_like"/>
    <property type="match status" value="1"/>
</dbReference>
<name>A0AA48KN29_9ALTE</name>
<feature type="domain" description="Amidohydrolase 3" evidence="2">
    <location>
        <begin position="69"/>
        <end position="547"/>
    </location>
</feature>
<dbReference type="PANTHER" id="PTHR22642">
    <property type="entry name" value="IMIDAZOLONEPROPIONASE"/>
    <property type="match status" value="1"/>
</dbReference>
<dbReference type="Pfam" id="PF07969">
    <property type="entry name" value="Amidohydro_3"/>
    <property type="match status" value="1"/>
</dbReference>
<evidence type="ECO:0000259" key="2">
    <source>
        <dbReference type="Pfam" id="PF07969"/>
    </source>
</evidence>
<keyword evidence="1" id="KW-0732">Signal</keyword>
<gene>
    <name evidence="3" type="ORF">MACH26_05920</name>
</gene>
<organism evidence="3 4">
    <name type="scientific">Planctobacterium marinum</name>
    <dbReference type="NCBI Taxonomy" id="1631968"/>
    <lineage>
        <taxon>Bacteria</taxon>
        <taxon>Pseudomonadati</taxon>
        <taxon>Pseudomonadota</taxon>
        <taxon>Gammaproteobacteria</taxon>
        <taxon>Alteromonadales</taxon>
        <taxon>Alteromonadaceae</taxon>
        <taxon>Planctobacterium</taxon>
    </lineage>
</organism>
<evidence type="ECO:0000256" key="1">
    <source>
        <dbReference type="SAM" id="SignalP"/>
    </source>
</evidence>
<accession>A0AA48KN29</accession>
<feature type="chain" id="PRO_5041395123" evidence="1">
    <location>
        <begin position="25"/>
        <end position="550"/>
    </location>
</feature>
<evidence type="ECO:0000313" key="4">
    <source>
        <dbReference type="Proteomes" id="UP001333710"/>
    </source>
</evidence>
<dbReference type="Proteomes" id="UP001333710">
    <property type="component" value="Chromosome"/>
</dbReference>
<dbReference type="InterPro" id="IPR032466">
    <property type="entry name" value="Metal_Hydrolase"/>
</dbReference>
<feature type="signal peptide" evidence="1">
    <location>
        <begin position="1"/>
        <end position="24"/>
    </location>
</feature>
<dbReference type="SUPFAM" id="SSF51556">
    <property type="entry name" value="Metallo-dependent hydrolases"/>
    <property type="match status" value="1"/>
</dbReference>
<dbReference type="AlphaFoldDB" id="A0AA48KN29"/>
<dbReference type="InterPro" id="IPR011059">
    <property type="entry name" value="Metal-dep_hydrolase_composite"/>
</dbReference>
<protein>
    <submittedName>
        <fullName evidence="3">Amidohydrolase</fullName>
    </submittedName>
</protein>
<dbReference type="InterPro" id="IPR033932">
    <property type="entry name" value="YtcJ-like"/>
</dbReference>
<evidence type="ECO:0000313" key="3">
    <source>
        <dbReference type="EMBL" id="BDX05071.1"/>
    </source>
</evidence>
<dbReference type="Gene3D" id="3.20.20.140">
    <property type="entry name" value="Metal-dependent hydrolases"/>
    <property type="match status" value="1"/>
</dbReference>
<sequence>MRTIKPLGTLIFSIAVALAGGLHAQTLVTNIKGYSFHHDSPARFSAVSFQDDKITGVYQTVPDNKQFAQIIDGKGATLVPGMIDAHGHVLGYGQALNRVVLNGATSKDEALERVAQFIAGHKDNKWIRGRGWNQELWPDRAFPDAEALSKISSGKLVALGRIDGHALWVNQEVLQLAGINKDTPSPEGGEIIKDAQGNPTGILIDNAMNLVYSLIPEPGIAEVKQDLLTSLNKLASLGLTSVHDAGIDYLTWQAYQELSLEGKLPIRVYVMLDVTDRNYAKMLQKGHIYSEDGKLVIRSVKISSDGALGSRGAALHEEYSDKPGHFGLLLHDIPNLNKLTLQAMQAEFQVNTHAIGDKANTVSLDAFAQAIKQTQSQELRHRIEHAQVIHPDDFKRFQAFNIIASVQPTHATSDKNMAEDRLGSERIKGAYAWQRLLSNNALLAGGSDFPIEPAEPLFGIHAAVTRQDRHNQPEGGWYATEGVSLHQAFHMFTLGAAYAAHQENSIGSIEPGKKADFVLLQKDPLAIAPEQLWKIPVLQTWVNGELVWQK</sequence>
<dbReference type="Gene3D" id="2.30.40.10">
    <property type="entry name" value="Urease, subunit C, domain 1"/>
    <property type="match status" value="1"/>
</dbReference>
<dbReference type="PANTHER" id="PTHR22642:SF2">
    <property type="entry name" value="PROTEIN LONG AFTER FAR-RED 3"/>
    <property type="match status" value="1"/>
</dbReference>
<dbReference type="RefSeq" id="WP_338291026.1">
    <property type="nucleotide sequence ID" value="NZ_AP027272.1"/>
</dbReference>